<dbReference type="Pfam" id="PF00501">
    <property type="entry name" value="AMP-binding"/>
    <property type="match status" value="1"/>
</dbReference>
<reference evidence="3 4" key="1">
    <citation type="submission" date="2018-08" db="EMBL/GenBank/DDBJ databases">
        <title>Genome Sequence of Clavibacter michiganensis Subspecies type strains, and the Atypical Peach-Colored Strains Isolated from Tomato.</title>
        <authorList>
            <person name="Osdaghi E."/>
            <person name="Portier P."/>
            <person name="Briand M."/>
            <person name="Jacques M.-A."/>
        </authorList>
    </citation>
    <scope>NUCLEOTIDE SEQUENCE [LARGE SCALE GENOMIC DNA]</scope>
    <source>
        <strain evidence="3 4">CFBP 6488</strain>
    </source>
</reference>
<dbReference type="GO" id="GO:0016874">
    <property type="term" value="F:ligase activity"/>
    <property type="evidence" value="ECO:0007669"/>
    <property type="project" value="UniProtKB-KW"/>
</dbReference>
<feature type="non-terminal residue" evidence="3">
    <location>
        <position position="1"/>
    </location>
</feature>
<dbReference type="InterPro" id="IPR020459">
    <property type="entry name" value="AMP-binding"/>
</dbReference>
<dbReference type="InterPro" id="IPR020845">
    <property type="entry name" value="AMP-binding_CS"/>
</dbReference>
<keyword evidence="1" id="KW-0436">Ligase</keyword>
<dbReference type="Proteomes" id="UP000266634">
    <property type="component" value="Unassembled WGS sequence"/>
</dbReference>
<dbReference type="PANTHER" id="PTHR45527:SF10">
    <property type="entry name" value="PYOCHELIN SYNTHASE PCHF"/>
    <property type="match status" value="1"/>
</dbReference>
<gene>
    <name evidence="3" type="ORF">DZF93_18000</name>
</gene>
<dbReference type="EMBL" id="QWEA01001266">
    <property type="protein sequence ID" value="RIJ03301.1"/>
    <property type="molecule type" value="Genomic_DNA"/>
</dbReference>
<organism evidence="3 4">
    <name type="scientific">Clavibacter michiganensis subsp. insidiosus</name>
    <dbReference type="NCBI Taxonomy" id="33014"/>
    <lineage>
        <taxon>Bacteria</taxon>
        <taxon>Bacillati</taxon>
        <taxon>Actinomycetota</taxon>
        <taxon>Actinomycetes</taxon>
        <taxon>Micrococcales</taxon>
        <taxon>Microbacteriaceae</taxon>
        <taxon>Clavibacter</taxon>
    </lineage>
</organism>
<dbReference type="AlphaFoldDB" id="A0A399PAG0"/>
<feature type="non-terminal residue" evidence="3">
    <location>
        <position position="199"/>
    </location>
</feature>
<protein>
    <submittedName>
        <fullName evidence="3">Non-ribosomal peptide synthetase</fullName>
    </submittedName>
</protein>
<dbReference type="GO" id="GO:0043041">
    <property type="term" value="P:amino acid activation for nonribosomal peptide biosynthetic process"/>
    <property type="evidence" value="ECO:0007669"/>
    <property type="project" value="TreeGrafter"/>
</dbReference>
<comment type="caution">
    <text evidence="3">The sequence shown here is derived from an EMBL/GenBank/DDBJ whole genome shotgun (WGS) entry which is preliminary data.</text>
</comment>
<dbReference type="GO" id="GO:0044550">
    <property type="term" value="P:secondary metabolite biosynthetic process"/>
    <property type="evidence" value="ECO:0007669"/>
    <property type="project" value="TreeGrafter"/>
</dbReference>
<accession>A0A399PAG0</accession>
<dbReference type="Gene3D" id="3.40.50.12780">
    <property type="entry name" value="N-terminal domain of ligase-like"/>
    <property type="match status" value="1"/>
</dbReference>
<dbReference type="GO" id="GO:0005737">
    <property type="term" value="C:cytoplasm"/>
    <property type="evidence" value="ECO:0007669"/>
    <property type="project" value="TreeGrafter"/>
</dbReference>
<feature type="domain" description="AMP-dependent synthetase/ligase" evidence="2">
    <location>
        <begin position="7"/>
        <end position="198"/>
    </location>
</feature>
<dbReference type="InterPro" id="IPR042099">
    <property type="entry name" value="ANL_N_sf"/>
</dbReference>
<evidence type="ECO:0000256" key="1">
    <source>
        <dbReference type="ARBA" id="ARBA00022598"/>
    </source>
</evidence>
<evidence type="ECO:0000313" key="4">
    <source>
        <dbReference type="Proteomes" id="UP000266634"/>
    </source>
</evidence>
<evidence type="ECO:0000259" key="2">
    <source>
        <dbReference type="Pfam" id="PF00501"/>
    </source>
</evidence>
<sequence>EPLAGPVAVAPDDPAYLLFTSGSTGRPKGVEVAHRAAVATIRSLARVAPVGPDDRAIALSALDFDLSVYDLFAVLSVGGAVVVPAEHERRDADRWRDLVRAHGVTVWNTVPALLDMLLAATGDGSLPLRLVLLGGDVVGADLPGRLSACAPAARLLALGGMTEATIHSTVHEAAAGSPADPASSARGLPWGAPLPGVRL</sequence>
<dbReference type="SUPFAM" id="SSF56801">
    <property type="entry name" value="Acetyl-CoA synthetase-like"/>
    <property type="match status" value="1"/>
</dbReference>
<dbReference type="GO" id="GO:0000036">
    <property type="term" value="F:acyl carrier activity"/>
    <property type="evidence" value="ECO:0007669"/>
    <property type="project" value="TreeGrafter"/>
</dbReference>
<dbReference type="PANTHER" id="PTHR45527">
    <property type="entry name" value="NONRIBOSOMAL PEPTIDE SYNTHETASE"/>
    <property type="match status" value="1"/>
</dbReference>
<evidence type="ECO:0000313" key="3">
    <source>
        <dbReference type="EMBL" id="RIJ03301.1"/>
    </source>
</evidence>
<dbReference type="PROSITE" id="PS00455">
    <property type="entry name" value="AMP_BINDING"/>
    <property type="match status" value="1"/>
</dbReference>
<proteinExistence type="predicted"/>
<name>A0A399PAG0_9MICO</name>
<dbReference type="InterPro" id="IPR000873">
    <property type="entry name" value="AMP-dep_synth/lig_dom"/>
</dbReference>
<dbReference type="GO" id="GO:0031177">
    <property type="term" value="F:phosphopantetheine binding"/>
    <property type="evidence" value="ECO:0007669"/>
    <property type="project" value="TreeGrafter"/>
</dbReference>
<dbReference type="PRINTS" id="PR00154">
    <property type="entry name" value="AMPBINDING"/>
</dbReference>